<evidence type="ECO:0000259" key="6">
    <source>
        <dbReference type="PROSITE" id="PS50991"/>
    </source>
</evidence>
<organism evidence="7 11">
    <name type="scientific">Aeromicrobium tamlense</name>
    <dbReference type="NCBI Taxonomy" id="375541"/>
    <lineage>
        <taxon>Bacteria</taxon>
        <taxon>Bacillati</taxon>
        <taxon>Actinomycetota</taxon>
        <taxon>Actinomycetes</taxon>
        <taxon>Propionibacteriales</taxon>
        <taxon>Nocardioidaceae</taxon>
        <taxon>Aeromicrobium</taxon>
    </lineage>
</organism>
<evidence type="ECO:0000256" key="5">
    <source>
        <dbReference type="RuleBase" id="RU003523"/>
    </source>
</evidence>
<feature type="domain" description="Pyruvate carboxyltransferase" evidence="6">
    <location>
        <begin position="13"/>
        <end position="282"/>
    </location>
</feature>
<dbReference type="RefSeq" id="WP_179424583.1">
    <property type="nucleotide sequence ID" value="NZ_BAAAMP010000001.1"/>
</dbReference>
<evidence type="ECO:0000313" key="8">
    <source>
        <dbReference type="EMBL" id="MBD1271115.1"/>
    </source>
</evidence>
<dbReference type="GO" id="GO:0046951">
    <property type="term" value="P:ketone body biosynthetic process"/>
    <property type="evidence" value="ECO:0007669"/>
    <property type="project" value="TreeGrafter"/>
</dbReference>
<dbReference type="GO" id="GO:0046872">
    <property type="term" value="F:metal ion binding"/>
    <property type="evidence" value="ECO:0007669"/>
    <property type="project" value="UniProtKB-KW"/>
</dbReference>
<dbReference type="AlphaFoldDB" id="A0A8I0FY66"/>
<evidence type="ECO:0000256" key="3">
    <source>
        <dbReference type="ARBA" id="ARBA00022723"/>
    </source>
</evidence>
<keyword evidence="2 5" id="KW-0808">Transferase</keyword>
<dbReference type="Gene3D" id="3.20.20.70">
    <property type="entry name" value="Aldolase class I"/>
    <property type="match status" value="1"/>
</dbReference>
<evidence type="ECO:0000313" key="10">
    <source>
        <dbReference type="Proteomes" id="UP000587211"/>
    </source>
</evidence>
<evidence type="ECO:0000313" key="7">
    <source>
        <dbReference type="EMBL" id="MBD1270753.1"/>
    </source>
</evidence>
<comment type="similarity">
    <text evidence="1">Belongs to the HMG-CoA lyase family.</text>
</comment>
<proteinExistence type="inferred from homology"/>
<comment type="similarity">
    <text evidence="5">Belongs to the alpha-IPM synthase/homocitrate synthase family.</text>
</comment>
<dbReference type="Pfam" id="PF00682">
    <property type="entry name" value="HMGL-like"/>
    <property type="match status" value="1"/>
</dbReference>
<evidence type="ECO:0000313" key="9">
    <source>
        <dbReference type="EMBL" id="NYI38145.1"/>
    </source>
</evidence>
<dbReference type="EMBL" id="JACWMT010000003">
    <property type="protein sequence ID" value="MBD1271115.1"/>
    <property type="molecule type" value="Genomic_DNA"/>
</dbReference>
<dbReference type="InterPro" id="IPR043594">
    <property type="entry name" value="HMGL"/>
</dbReference>
<dbReference type="Proteomes" id="UP000659061">
    <property type="component" value="Unassembled WGS sequence"/>
</dbReference>
<accession>A0A8I0FY66</accession>
<evidence type="ECO:0000313" key="11">
    <source>
        <dbReference type="Proteomes" id="UP000659061"/>
    </source>
</evidence>
<dbReference type="InterPro" id="IPR002034">
    <property type="entry name" value="AIPM/Hcit_synth_CS"/>
</dbReference>
<protein>
    <submittedName>
        <fullName evidence="7">Hydroxymethylglutaryl-CoA lyase</fullName>
        <ecNumber evidence="9">4.1.3.4</ecNumber>
    </submittedName>
</protein>
<evidence type="ECO:0000256" key="4">
    <source>
        <dbReference type="ARBA" id="ARBA00023239"/>
    </source>
</evidence>
<dbReference type="SUPFAM" id="SSF51569">
    <property type="entry name" value="Aldolase"/>
    <property type="match status" value="1"/>
</dbReference>
<dbReference type="Proteomes" id="UP000587211">
    <property type="component" value="Unassembled WGS sequence"/>
</dbReference>
<reference evidence="7" key="2">
    <citation type="submission" date="2020-09" db="EMBL/GenBank/DDBJ databases">
        <title>Novel species in genus Aeromicrobium.</title>
        <authorList>
            <person name="Zhang G."/>
        </authorList>
    </citation>
    <scope>NUCLEOTIDE SEQUENCE</scope>
    <source>
        <strain evidence="7">SSW1-57</strain>
    </source>
</reference>
<dbReference type="GO" id="GO:0004419">
    <property type="term" value="F:hydroxymethylglutaryl-CoA lyase activity"/>
    <property type="evidence" value="ECO:0007669"/>
    <property type="project" value="UniProtKB-EC"/>
</dbReference>
<dbReference type="EMBL" id="JACWMT010000002">
    <property type="protein sequence ID" value="MBD1270753.1"/>
    <property type="molecule type" value="Genomic_DNA"/>
</dbReference>
<comment type="caution">
    <text evidence="7">The sequence shown here is derived from an EMBL/GenBank/DDBJ whole genome shotgun (WGS) entry which is preliminary data.</text>
</comment>
<keyword evidence="4 7" id="KW-0456">Lyase</keyword>
<sequence length="331" mass="34854">MVDVFPLPLPATVEVVEVVLRDGLQTVPEVMPLRDKLRVVELMLEAGVRRIEVTSFAHPRVLPQFADAERLLAALPRDPSVTYRGLVPNLRGAQRAVDAGVDELVFLVSTSDEANRGNQGRGTDELLNELAAAVDLSRSGAKVTAGVAAAFFSVPGGRVLPSTIDGLVDGVVAAGAQSLYLADSLGMADPLQVYEATRRVKRRHPSVDVGLHLHVRNGFVMANVFAGLLAGASWFESAAGGLGGDAWFPGHPDVLGNLPTEDLLAFMSRLRVESGVSPSAYAAVTVAVADATGRASLDHVSRGGAEHELAALTWESMLAGFPGLTTARPRS</sequence>
<dbReference type="InterPro" id="IPR013785">
    <property type="entry name" value="Aldolase_TIM"/>
</dbReference>
<dbReference type="EMBL" id="JACBZN010000001">
    <property type="protein sequence ID" value="NYI38145.1"/>
    <property type="molecule type" value="Genomic_DNA"/>
</dbReference>
<dbReference type="PROSITE" id="PS00815">
    <property type="entry name" value="AIPM_HOMOCIT_SYNTH_1"/>
    <property type="match status" value="1"/>
</dbReference>
<dbReference type="GO" id="GO:0006552">
    <property type="term" value="P:L-leucine catabolic process"/>
    <property type="evidence" value="ECO:0007669"/>
    <property type="project" value="TreeGrafter"/>
</dbReference>
<reference evidence="9 10" key="1">
    <citation type="submission" date="2020-07" db="EMBL/GenBank/DDBJ databases">
        <title>Sequencing the genomes of 1000 actinobacteria strains.</title>
        <authorList>
            <person name="Klenk H.-P."/>
        </authorList>
    </citation>
    <scope>NUCLEOTIDE SEQUENCE [LARGE SCALE GENOMIC DNA]</scope>
    <source>
        <strain evidence="9 10">DSM 19087</strain>
    </source>
</reference>
<evidence type="ECO:0000256" key="2">
    <source>
        <dbReference type="ARBA" id="ARBA00022679"/>
    </source>
</evidence>
<dbReference type="PANTHER" id="PTHR42738:SF7">
    <property type="entry name" value="HYDROXYMETHYLGLUTARYL-COA LYASE"/>
    <property type="match status" value="1"/>
</dbReference>
<dbReference type="PANTHER" id="PTHR42738">
    <property type="entry name" value="HYDROXYMETHYLGLUTARYL-COA LYASE"/>
    <property type="match status" value="1"/>
</dbReference>
<keyword evidence="3" id="KW-0479">Metal-binding</keyword>
<gene>
    <name evidence="9" type="ORF">BJ975_001520</name>
    <name evidence="7" type="ORF">IDH50_10965</name>
    <name evidence="8" type="ORF">IDH50_12795</name>
</gene>
<keyword evidence="10" id="KW-1185">Reference proteome</keyword>
<dbReference type="InterPro" id="IPR000891">
    <property type="entry name" value="PYR_CT"/>
</dbReference>
<evidence type="ECO:0000256" key="1">
    <source>
        <dbReference type="ARBA" id="ARBA00009405"/>
    </source>
</evidence>
<dbReference type="EC" id="4.1.3.4" evidence="9"/>
<dbReference type="PROSITE" id="PS50991">
    <property type="entry name" value="PYR_CT"/>
    <property type="match status" value="1"/>
</dbReference>
<name>A0A8I0FY66_9ACTN</name>
<dbReference type="GO" id="GO:0046912">
    <property type="term" value="F:acyltransferase activity, acyl groups converted into alkyl on transfer"/>
    <property type="evidence" value="ECO:0007669"/>
    <property type="project" value="InterPro"/>
</dbReference>